<dbReference type="Proteomes" id="UP001107558">
    <property type="component" value="Chromosome 2"/>
</dbReference>
<feature type="compositionally biased region" description="Polar residues" evidence="1">
    <location>
        <begin position="107"/>
        <end position="160"/>
    </location>
</feature>
<name>A0A9J6C217_POLVA</name>
<organism evidence="3 4">
    <name type="scientific">Polypedilum vanderplanki</name>
    <name type="common">Sleeping chironomid midge</name>
    <dbReference type="NCBI Taxonomy" id="319348"/>
    <lineage>
        <taxon>Eukaryota</taxon>
        <taxon>Metazoa</taxon>
        <taxon>Ecdysozoa</taxon>
        <taxon>Arthropoda</taxon>
        <taxon>Hexapoda</taxon>
        <taxon>Insecta</taxon>
        <taxon>Pterygota</taxon>
        <taxon>Neoptera</taxon>
        <taxon>Endopterygota</taxon>
        <taxon>Diptera</taxon>
        <taxon>Nematocera</taxon>
        <taxon>Chironomoidea</taxon>
        <taxon>Chironomidae</taxon>
        <taxon>Chironominae</taxon>
        <taxon>Polypedilum</taxon>
        <taxon>Polypedilum</taxon>
    </lineage>
</organism>
<feature type="region of interest" description="Disordered" evidence="1">
    <location>
        <begin position="28"/>
        <end position="225"/>
    </location>
</feature>
<dbReference type="EMBL" id="JADBJN010000002">
    <property type="protein sequence ID" value="KAG5675909.1"/>
    <property type="molecule type" value="Genomic_DNA"/>
</dbReference>
<feature type="compositionally biased region" description="Low complexity" evidence="1">
    <location>
        <begin position="161"/>
        <end position="225"/>
    </location>
</feature>
<dbReference type="OrthoDB" id="10683833at2759"/>
<feature type="signal peptide" evidence="2">
    <location>
        <begin position="1"/>
        <end position="28"/>
    </location>
</feature>
<feature type="compositionally biased region" description="Low complexity" evidence="1">
    <location>
        <begin position="92"/>
        <end position="106"/>
    </location>
</feature>
<proteinExistence type="predicted"/>
<feature type="compositionally biased region" description="Polar residues" evidence="1">
    <location>
        <begin position="31"/>
        <end position="69"/>
    </location>
</feature>
<evidence type="ECO:0000256" key="2">
    <source>
        <dbReference type="SAM" id="SignalP"/>
    </source>
</evidence>
<keyword evidence="2" id="KW-0732">Signal</keyword>
<feature type="region of interest" description="Disordered" evidence="1">
    <location>
        <begin position="377"/>
        <end position="406"/>
    </location>
</feature>
<protein>
    <submittedName>
        <fullName evidence="3">Uncharacterized protein</fullName>
    </submittedName>
</protein>
<gene>
    <name evidence="3" type="ORF">PVAND_005768</name>
</gene>
<evidence type="ECO:0000313" key="4">
    <source>
        <dbReference type="Proteomes" id="UP001107558"/>
    </source>
</evidence>
<feature type="compositionally biased region" description="Polar residues" evidence="1">
    <location>
        <begin position="79"/>
        <end position="89"/>
    </location>
</feature>
<keyword evidence="4" id="KW-1185">Reference proteome</keyword>
<accession>A0A9J6C217</accession>
<feature type="compositionally biased region" description="Low complexity" evidence="1">
    <location>
        <begin position="298"/>
        <end position="350"/>
    </location>
</feature>
<feature type="chain" id="PRO_5039891367" evidence="2">
    <location>
        <begin position="29"/>
        <end position="495"/>
    </location>
</feature>
<evidence type="ECO:0000256" key="1">
    <source>
        <dbReference type="SAM" id="MobiDB-lite"/>
    </source>
</evidence>
<feature type="region of interest" description="Disordered" evidence="1">
    <location>
        <begin position="290"/>
        <end position="350"/>
    </location>
</feature>
<comment type="caution">
    <text evidence="3">The sequence shown here is derived from an EMBL/GenBank/DDBJ whole genome shotgun (WGS) entry which is preliminary data.</text>
</comment>
<feature type="compositionally biased region" description="Polar residues" evidence="1">
    <location>
        <begin position="377"/>
        <end position="392"/>
    </location>
</feature>
<sequence>MRRQLKIQIQTLVICGLLFLSSIDVSECRKTQSNNKKSKTGTQTVRPKTVSNTQHANPASFSYSGVNPNAPQPVRPSAPVQQPAYQSRPSYPVSQNNPQQSVNSQSIGWNPNLNQQQRPQSAPYPTNNQNRPQYPSSNQAPYPSSNQAPYPSSNNQQSGHSNYPPQSNYPQNNYNQQPNYNQPAYSPQQPVHAPQQPAYAPQQPAYAPQQPAYAPQQPAYAPQQPQVVHHVIQPVQPIQQQSSGGSFLKTAAIGAAAGLGTAALYNQFTKNDDPKQTVIIVNNTQPAQAAAASPVETPANQPINNNANVPPANYPPQQGYDQNYNPQQQQYQPQQNYNQQPNYDPNQNQQQFAPQQFNPALQQQFNNQAQSVPVLNNENPTEQTQSPVQENTELPKSDPEITTTIHPEQTTTISASEVLSTTSDMKMTVEKGITPPDALNSRASETVELKDVPVNHQTSPQTSSGKLHNNGSHLQYSFIMLALSVVYNIVSRYQF</sequence>
<evidence type="ECO:0000313" key="3">
    <source>
        <dbReference type="EMBL" id="KAG5675909.1"/>
    </source>
</evidence>
<reference evidence="3" key="1">
    <citation type="submission" date="2021-03" db="EMBL/GenBank/DDBJ databases">
        <title>Chromosome level genome of the anhydrobiotic midge Polypedilum vanderplanki.</title>
        <authorList>
            <person name="Yoshida Y."/>
            <person name="Kikawada T."/>
            <person name="Gusev O."/>
        </authorList>
    </citation>
    <scope>NUCLEOTIDE SEQUENCE</scope>
    <source>
        <strain evidence="3">NIAS01</strain>
        <tissue evidence="3">Whole body or cell culture</tissue>
    </source>
</reference>
<dbReference type="AlphaFoldDB" id="A0A9J6C217"/>